<protein>
    <submittedName>
        <fullName evidence="1">Uncharacterized protein</fullName>
    </submittedName>
</protein>
<sequence length="165" mass="18371">MTSSSQTNQPWPLSNLLKIATEKKEEGQASRVPIINQLKLHVCGAISRQGPGPYLIFYDIMARDLFEEEIIKRYAGPYVREVFLGPHCFFQGSHGSDLLPHHLSSRPGNMLSVNQEIPEELVQTDSALLCPLLAGQMSDSDRPRCFHATVMASGSDQFSHFSTLL</sequence>
<organism evidence="1 2">
    <name type="scientific">Salmo trutta</name>
    <name type="common">Brown trout</name>
    <dbReference type="NCBI Taxonomy" id="8032"/>
    <lineage>
        <taxon>Eukaryota</taxon>
        <taxon>Metazoa</taxon>
        <taxon>Chordata</taxon>
        <taxon>Craniata</taxon>
        <taxon>Vertebrata</taxon>
        <taxon>Euteleostomi</taxon>
        <taxon>Actinopterygii</taxon>
        <taxon>Neopterygii</taxon>
        <taxon>Teleostei</taxon>
        <taxon>Protacanthopterygii</taxon>
        <taxon>Salmoniformes</taxon>
        <taxon>Salmonidae</taxon>
        <taxon>Salmoninae</taxon>
        <taxon>Salmo</taxon>
    </lineage>
</organism>
<evidence type="ECO:0000313" key="1">
    <source>
        <dbReference type="Ensembl" id="ENSSTUP00000076489.1"/>
    </source>
</evidence>
<accession>A0A674BYU5</accession>
<dbReference type="GeneTree" id="ENSGT00990000211331"/>
<proteinExistence type="predicted"/>
<evidence type="ECO:0000313" key="2">
    <source>
        <dbReference type="Proteomes" id="UP000472277"/>
    </source>
</evidence>
<dbReference type="Proteomes" id="UP000472277">
    <property type="component" value="Chromosome 3"/>
</dbReference>
<reference evidence="1" key="1">
    <citation type="submission" date="2025-08" db="UniProtKB">
        <authorList>
            <consortium name="Ensembl"/>
        </authorList>
    </citation>
    <scope>IDENTIFICATION</scope>
</reference>
<dbReference type="Ensembl" id="ENSSTUT00000081385.1">
    <property type="protein sequence ID" value="ENSSTUP00000076489.1"/>
    <property type="gene ID" value="ENSSTUG00000033663.1"/>
</dbReference>
<dbReference type="InParanoid" id="A0A674BYU5"/>
<name>A0A674BYU5_SALTR</name>
<keyword evidence="2" id="KW-1185">Reference proteome</keyword>
<reference evidence="1" key="2">
    <citation type="submission" date="2025-09" db="UniProtKB">
        <authorList>
            <consortium name="Ensembl"/>
        </authorList>
    </citation>
    <scope>IDENTIFICATION</scope>
</reference>
<dbReference type="AlphaFoldDB" id="A0A674BYU5"/>